<accession>W2JIT0</accession>
<evidence type="ECO:0000313" key="1">
    <source>
        <dbReference type="EMBL" id="ETL46365.1"/>
    </source>
</evidence>
<dbReference type="Proteomes" id="UP000053864">
    <property type="component" value="Unassembled WGS sequence"/>
</dbReference>
<dbReference type="AlphaFoldDB" id="W2JIT0"/>
<gene>
    <name evidence="1" type="ORF">L916_03744</name>
</gene>
<proteinExistence type="predicted"/>
<organism evidence="1 2">
    <name type="scientific">Phytophthora nicotianae</name>
    <name type="common">Potato buckeye rot agent</name>
    <name type="synonym">Phytophthora parasitica</name>
    <dbReference type="NCBI Taxonomy" id="4792"/>
    <lineage>
        <taxon>Eukaryota</taxon>
        <taxon>Sar</taxon>
        <taxon>Stramenopiles</taxon>
        <taxon>Oomycota</taxon>
        <taxon>Peronosporomycetes</taxon>
        <taxon>Peronosporales</taxon>
        <taxon>Peronosporaceae</taxon>
        <taxon>Phytophthora</taxon>
    </lineage>
</organism>
<sequence length="412" mass="45249">MPVPSQRRPLGCPICREPLRVSSHGLHQQSTVESIQSLLLLQHFMRSVPLDDFKFYFGQMDVHIQRWLAKIPPANVMIPVTESVGTATGTIQVADIASSFSFQNFLVSQPHTKAVAGVTNPGREQMVLRWCADLLLDTFSSPRVQQILLSTTAIVLSGQIQIQGVDKQGGSAVSCRLFRELISDVTEEISRMLVVRNTNAANSCYDLHSGRPNSLAALVDEILTLIYAEPKYRQLREYASKLLLGKDNILDVAVHTAFGAFLSQYCQTHDTMDLVQTLGEWKSTSTGMFPVNERRSNPPTECGWTSHTDRLLDIVAARWNRRWFMVPASVFITPLASDTDASNASLSLLLTVALVRLLASIDVKLEKSSLTIATAVTESTLPPLACFGMALQLDGQAHTLTSLPNGVTITTA</sequence>
<dbReference type="EMBL" id="KI671597">
    <property type="protein sequence ID" value="ETL46365.1"/>
    <property type="molecule type" value="Genomic_DNA"/>
</dbReference>
<feature type="non-terminal residue" evidence="1">
    <location>
        <position position="412"/>
    </location>
</feature>
<name>W2JIT0_PHYNI</name>
<reference evidence="1 2" key="1">
    <citation type="submission" date="2013-11" db="EMBL/GenBank/DDBJ databases">
        <title>The Genome Sequence of Phytophthora parasitica CJ05E6.</title>
        <authorList>
            <consortium name="The Broad Institute Genomics Platform"/>
            <person name="Russ C."/>
            <person name="Tyler B."/>
            <person name="Panabieres F."/>
            <person name="Shan W."/>
            <person name="Tripathy S."/>
            <person name="Grunwald N."/>
            <person name="Machado M."/>
            <person name="Johnson C.S."/>
            <person name="Arredondo F."/>
            <person name="Hong C."/>
            <person name="Coffey M."/>
            <person name="Young S.K."/>
            <person name="Zeng Q."/>
            <person name="Gargeya S."/>
            <person name="Fitzgerald M."/>
            <person name="Abouelleil A."/>
            <person name="Alvarado L."/>
            <person name="Chapman S.B."/>
            <person name="Gainer-Dewar J."/>
            <person name="Goldberg J."/>
            <person name="Griggs A."/>
            <person name="Gujja S."/>
            <person name="Hansen M."/>
            <person name="Howarth C."/>
            <person name="Imamovic A."/>
            <person name="Ireland A."/>
            <person name="Larimer J."/>
            <person name="McCowan C."/>
            <person name="Murphy C."/>
            <person name="Pearson M."/>
            <person name="Poon T.W."/>
            <person name="Priest M."/>
            <person name="Roberts A."/>
            <person name="Saif S."/>
            <person name="Shea T."/>
            <person name="Sykes S."/>
            <person name="Wortman J."/>
            <person name="Nusbaum C."/>
            <person name="Birren B."/>
        </authorList>
    </citation>
    <scope>NUCLEOTIDE SEQUENCE [LARGE SCALE GENOMIC DNA]</scope>
    <source>
        <strain evidence="1 2">CJ05E6</strain>
    </source>
</reference>
<evidence type="ECO:0000313" key="2">
    <source>
        <dbReference type="Proteomes" id="UP000053864"/>
    </source>
</evidence>
<protein>
    <submittedName>
        <fullName evidence="1">Uncharacterized protein</fullName>
    </submittedName>
</protein>